<dbReference type="Proteomes" id="UP000184295">
    <property type="component" value="Unassembled WGS sequence"/>
</dbReference>
<accession>A0A1M4SDN2</accession>
<keyword evidence="2" id="KW-0560">Oxidoreductase</keyword>
<evidence type="ECO:0000259" key="3">
    <source>
        <dbReference type="SMART" id="SM00822"/>
    </source>
</evidence>
<dbReference type="FunFam" id="3.40.50.720:FF:000173">
    <property type="entry name" value="3-oxoacyl-[acyl-carrier protein] reductase"/>
    <property type="match status" value="1"/>
</dbReference>
<reference evidence="5" key="1">
    <citation type="submission" date="2016-11" db="EMBL/GenBank/DDBJ databases">
        <authorList>
            <person name="Varghese N."/>
            <person name="Submissions S."/>
        </authorList>
    </citation>
    <scope>NUCLEOTIDE SEQUENCE [LARGE SCALE GENOMIC DNA]</scope>
    <source>
        <strain evidence="5">DSM 19514</strain>
    </source>
</reference>
<gene>
    <name evidence="4" type="ORF">SAMN02745225_00227</name>
</gene>
<evidence type="ECO:0000256" key="1">
    <source>
        <dbReference type="ARBA" id="ARBA00006484"/>
    </source>
</evidence>
<dbReference type="OrthoDB" id="9804774at2"/>
<comment type="similarity">
    <text evidence="1">Belongs to the short-chain dehydrogenases/reductases (SDR) family.</text>
</comment>
<dbReference type="EMBL" id="FQUL01000002">
    <property type="protein sequence ID" value="SHE30306.1"/>
    <property type="molecule type" value="Genomic_DNA"/>
</dbReference>
<organism evidence="4 5">
    <name type="scientific">Ferrithrix thermotolerans DSM 19514</name>
    <dbReference type="NCBI Taxonomy" id="1121881"/>
    <lineage>
        <taxon>Bacteria</taxon>
        <taxon>Bacillati</taxon>
        <taxon>Actinomycetota</taxon>
        <taxon>Acidimicrobiia</taxon>
        <taxon>Acidimicrobiales</taxon>
        <taxon>Acidimicrobiaceae</taxon>
        <taxon>Ferrithrix</taxon>
    </lineage>
</organism>
<keyword evidence="5" id="KW-1185">Reference proteome</keyword>
<sequence>MSESTDKKGHALVTGGTKGIGRAIVERLISLNYTVSATFRSTDPDPILREQESLHTFRCDVSDKDDIDRALESAVETSGPVTHLVTNAGMTKDALLLRMKDEDFDEVLQTNLYSTYRLTKAVLPGMVKARRGRVVYISSVVALMGSPGQFNYAASKAGLIGMARALVREVGSRNITVNVVAPGAIDTEIFRGAGEQRISSITQSIPSGRVGRPEEVASLVGYLLSDDASYITGAVIPIDGGLAMGL</sequence>
<evidence type="ECO:0000313" key="4">
    <source>
        <dbReference type="EMBL" id="SHE30306.1"/>
    </source>
</evidence>
<dbReference type="InterPro" id="IPR036291">
    <property type="entry name" value="NAD(P)-bd_dom_sf"/>
</dbReference>
<dbReference type="STRING" id="1121881.SAMN02745225_00227"/>
<dbReference type="SMART" id="SM00822">
    <property type="entry name" value="PKS_KR"/>
    <property type="match status" value="1"/>
</dbReference>
<dbReference type="Pfam" id="PF13561">
    <property type="entry name" value="adh_short_C2"/>
    <property type="match status" value="1"/>
</dbReference>
<dbReference type="SUPFAM" id="SSF51735">
    <property type="entry name" value="NAD(P)-binding Rossmann-fold domains"/>
    <property type="match status" value="1"/>
</dbReference>
<dbReference type="GO" id="GO:0016491">
    <property type="term" value="F:oxidoreductase activity"/>
    <property type="evidence" value="ECO:0007669"/>
    <property type="project" value="UniProtKB-KW"/>
</dbReference>
<proteinExistence type="inferred from homology"/>
<dbReference type="PANTHER" id="PTHR42879:SF2">
    <property type="entry name" value="3-OXOACYL-[ACYL-CARRIER-PROTEIN] REDUCTASE FABG"/>
    <property type="match status" value="1"/>
</dbReference>
<dbReference type="RefSeq" id="WP_072787909.1">
    <property type="nucleotide sequence ID" value="NZ_FQUL01000002.1"/>
</dbReference>
<name>A0A1M4SDN2_9ACTN</name>
<dbReference type="InterPro" id="IPR057326">
    <property type="entry name" value="KR_dom"/>
</dbReference>
<dbReference type="InterPro" id="IPR050259">
    <property type="entry name" value="SDR"/>
</dbReference>
<dbReference type="NCBIfam" id="NF009466">
    <property type="entry name" value="PRK12826.1-2"/>
    <property type="match status" value="1"/>
</dbReference>
<dbReference type="PRINTS" id="PR00080">
    <property type="entry name" value="SDRFAMILY"/>
</dbReference>
<dbReference type="InterPro" id="IPR002347">
    <property type="entry name" value="SDR_fam"/>
</dbReference>
<dbReference type="PRINTS" id="PR00081">
    <property type="entry name" value="GDHRDH"/>
</dbReference>
<feature type="domain" description="Ketoreductase" evidence="3">
    <location>
        <begin position="9"/>
        <end position="188"/>
    </location>
</feature>
<protein>
    <submittedName>
        <fullName evidence="4">3-oxoacyl-[acyl-carrier-protein] reductase</fullName>
    </submittedName>
</protein>
<dbReference type="AlphaFoldDB" id="A0A1M4SDN2"/>
<dbReference type="PANTHER" id="PTHR42879">
    <property type="entry name" value="3-OXOACYL-(ACYL-CARRIER-PROTEIN) REDUCTASE"/>
    <property type="match status" value="1"/>
</dbReference>
<dbReference type="Gene3D" id="3.40.50.720">
    <property type="entry name" value="NAD(P)-binding Rossmann-like Domain"/>
    <property type="match status" value="1"/>
</dbReference>
<evidence type="ECO:0000256" key="2">
    <source>
        <dbReference type="ARBA" id="ARBA00023002"/>
    </source>
</evidence>
<evidence type="ECO:0000313" key="5">
    <source>
        <dbReference type="Proteomes" id="UP000184295"/>
    </source>
</evidence>